<accession>A0A0M8N456</accession>
<sequence>MSGLMKAKAAVANHYYTHISTISAEENQQSRENRYYKWVPRKRLLGDEDDSSIERDALTNRNRLRTYAELANILARASESGAAEIDLSVASSAEASAALLQSGRDPRVHLAAQGVPDLSVIADATEVADSPSALPKLPGAMSPVKRLAGQSSPIRTPTKRLTDSLVVVGDVANINFGPSSPSFTHASWLKPPVNAGEIQRSKNVSNALRRRSEPLARSLHKAKIRKRSMSPQKSSLEGAESPAKDFPDSTMTLADDTPDNSIVAGVVPAAATAATTTTTAAAAALTSPISTPKKIRGIVDVDMRKSLDIFAHKASPRINGKPAMQELARIAGSRCDGGANVMVFQENGRLVVRFKLPTEYASMFPESQGADESQFLSSPDVSDSPPLRMKNSPGVAETPTESQSPLNMPCSLPALHSSPCKGDRTIPVSDFNLSSPAGNGAASTPTDEDAEKGNAARSKRSRFSSPLAVQKQPAGEATQANADADVTSSKPVDESPGREYMREFIKRSKPKASATTTTASTAAKPRLPLEAKSPNAESVQRPKRKLDEEDFESEKHEDGAAAKGRASSVARTPEAMPPKEKQSVDLAALTTTTEDASDEEADKEAENDNEPHDEERNEADPDPDADELGAEFAMTPATRRSSRLRGKSSSTAAKSSIPTPVRVGRGKAAALRPYPTDTCEYETQ</sequence>
<dbReference type="OrthoDB" id="4207369at2759"/>
<evidence type="ECO:0000256" key="1">
    <source>
        <dbReference type="SAM" id="MobiDB-lite"/>
    </source>
</evidence>
<feature type="compositionally biased region" description="Polar residues" evidence="1">
    <location>
        <begin position="478"/>
        <end position="490"/>
    </location>
</feature>
<feature type="compositionally biased region" description="Polar residues" evidence="1">
    <location>
        <begin position="431"/>
        <end position="445"/>
    </location>
</feature>
<feature type="compositionally biased region" description="Basic residues" evidence="1">
    <location>
        <begin position="218"/>
        <end position="228"/>
    </location>
</feature>
<feature type="region of interest" description="Disordered" evidence="1">
    <location>
        <begin position="209"/>
        <end position="254"/>
    </location>
</feature>
<feature type="compositionally biased region" description="Low complexity" evidence="1">
    <location>
        <begin position="585"/>
        <end position="594"/>
    </location>
</feature>
<proteinExistence type="predicted"/>
<evidence type="ECO:0000313" key="2">
    <source>
        <dbReference type="EMBL" id="KOS20254.1"/>
    </source>
</evidence>
<feature type="compositionally biased region" description="Low complexity" evidence="1">
    <location>
        <begin position="377"/>
        <end position="386"/>
    </location>
</feature>
<keyword evidence="3" id="KW-1185">Reference proteome</keyword>
<protein>
    <submittedName>
        <fullName evidence="2">Uncharacterized protein</fullName>
    </submittedName>
</protein>
<feature type="compositionally biased region" description="Acidic residues" evidence="1">
    <location>
        <begin position="620"/>
        <end position="629"/>
    </location>
</feature>
<dbReference type="AlphaFoldDB" id="A0A0M8N456"/>
<dbReference type="EMBL" id="LGSR01000018">
    <property type="protein sequence ID" value="KOS20254.1"/>
    <property type="molecule type" value="Genomic_DNA"/>
</dbReference>
<evidence type="ECO:0000313" key="3">
    <source>
        <dbReference type="Proteomes" id="UP000053831"/>
    </source>
</evidence>
<feature type="compositionally biased region" description="Basic and acidic residues" evidence="1">
    <location>
        <begin position="491"/>
        <end position="506"/>
    </location>
</feature>
<feature type="region of interest" description="Disordered" evidence="1">
    <location>
        <begin position="366"/>
        <end position="684"/>
    </location>
</feature>
<organism evidence="2 3">
    <name type="scientific">Escovopsis weberi</name>
    <dbReference type="NCBI Taxonomy" id="150374"/>
    <lineage>
        <taxon>Eukaryota</taxon>
        <taxon>Fungi</taxon>
        <taxon>Dikarya</taxon>
        <taxon>Ascomycota</taxon>
        <taxon>Pezizomycotina</taxon>
        <taxon>Sordariomycetes</taxon>
        <taxon>Hypocreomycetidae</taxon>
        <taxon>Hypocreales</taxon>
        <taxon>Hypocreaceae</taxon>
        <taxon>Escovopsis</taxon>
    </lineage>
</organism>
<name>A0A0M8N456_ESCWE</name>
<feature type="compositionally biased region" description="Low complexity" evidence="1">
    <location>
        <begin position="511"/>
        <end position="525"/>
    </location>
</feature>
<reference evidence="2 3" key="1">
    <citation type="submission" date="2015-07" db="EMBL/GenBank/DDBJ databases">
        <title>The genome of the fungus Escovopsis weberi, a specialized disease agent of ant agriculture.</title>
        <authorList>
            <person name="de Man T.J."/>
            <person name="Stajich J.E."/>
            <person name="Kubicek C.P."/>
            <person name="Chenthamara K."/>
            <person name="Atanasova L."/>
            <person name="Druzhinina I.S."/>
            <person name="Birnbaum S."/>
            <person name="Barribeau S.M."/>
            <person name="Teiling C."/>
            <person name="Suen G."/>
            <person name="Currie C."/>
            <person name="Gerardo N.M."/>
        </authorList>
    </citation>
    <scope>NUCLEOTIDE SEQUENCE [LARGE SCALE GENOMIC DNA]</scope>
</reference>
<comment type="caution">
    <text evidence="2">The sequence shown here is derived from an EMBL/GenBank/DDBJ whole genome shotgun (WGS) entry which is preliminary data.</text>
</comment>
<dbReference type="Proteomes" id="UP000053831">
    <property type="component" value="Unassembled WGS sequence"/>
</dbReference>
<gene>
    <name evidence="2" type="ORF">ESCO_006310</name>
</gene>
<feature type="region of interest" description="Disordered" evidence="1">
    <location>
        <begin position="132"/>
        <end position="156"/>
    </location>
</feature>
<feature type="compositionally biased region" description="Basic and acidic residues" evidence="1">
    <location>
        <begin position="604"/>
        <end position="619"/>
    </location>
</feature>